<feature type="binding site" evidence="9">
    <location>
        <begin position="93"/>
        <end position="95"/>
    </location>
    <ligand>
        <name>ATP</name>
        <dbReference type="ChEBI" id="CHEBI:30616"/>
    </ligand>
</feature>
<accession>A0A7K3NL23</accession>
<protein>
    <recommendedName>
        <fullName evidence="9">Phosphopantetheine adenylyltransferase</fullName>
        <ecNumber evidence="9">2.7.7.3</ecNumber>
    </recommendedName>
    <alternativeName>
        <fullName evidence="9">Dephospho-CoA pyrophosphorylase</fullName>
    </alternativeName>
    <alternativeName>
        <fullName evidence="9">Pantetheine-phosphate adenylyltransferase</fullName>
        <shortName evidence="9">PPAT</shortName>
    </alternativeName>
</protein>
<evidence type="ECO:0000256" key="6">
    <source>
        <dbReference type="ARBA" id="ARBA00022842"/>
    </source>
</evidence>
<evidence type="ECO:0000256" key="2">
    <source>
        <dbReference type="ARBA" id="ARBA00022679"/>
    </source>
</evidence>
<evidence type="ECO:0000256" key="7">
    <source>
        <dbReference type="ARBA" id="ARBA00022993"/>
    </source>
</evidence>
<dbReference type="GO" id="GO:0015937">
    <property type="term" value="P:coenzyme A biosynthetic process"/>
    <property type="evidence" value="ECO:0007669"/>
    <property type="project" value="UniProtKB-UniRule"/>
</dbReference>
<dbReference type="UniPathway" id="UPA00241">
    <property type="reaction ID" value="UER00355"/>
</dbReference>
<comment type="subcellular location">
    <subcellularLocation>
        <location evidence="9">Cytoplasm</location>
    </subcellularLocation>
</comment>
<comment type="similarity">
    <text evidence="9">Belongs to the bacterial CoaD family.</text>
</comment>
<name>A0A7K3NL23_9BACT</name>
<comment type="pathway">
    <text evidence="9">Cofactor biosynthesis; coenzyme A biosynthesis; CoA from (R)-pantothenate: step 4/5.</text>
</comment>
<proteinExistence type="inferred from homology"/>
<keyword evidence="3 9" id="KW-0548">Nucleotidyltransferase</keyword>
<keyword evidence="2 9" id="KW-0808">Transferase</keyword>
<evidence type="ECO:0000313" key="12">
    <source>
        <dbReference type="Proteomes" id="UP000469724"/>
    </source>
</evidence>
<feature type="binding site" evidence="9">
    <location>
        <position position="46"/>
    </location>
    <ligand>
        <name>substrate</name>
    </ligand>
</feature>
<evidence type="ECO:0000256" key="8">
    <source>
        <dbReference type="ARBA" id="ARBA00029346"/>
    </source>
</evidence>
<evidence type="ECO:0000259" key="10">
    <source>
        <dbReference type="Pfam" id="PF01467"/>
    </source>
</evidence>
<feature type="binding site" evidence="9">
    <location>
        <position position="103"/>
    </location>
    <ligand>
        <name>ATP</name>
        <dbReference type="ChEBI" id="CHEBI:30616"/>
    </ligand>
</feature>
<dbReference type="EMBL" id="JAAGRQ010000011">
    <property type="protein sequence ID" value="NDY55899.1"/>
    <property type="molecule type" value="Genomic_DNA"/>
</dbReference>
<evidence type="ECO:0000256" key="9">
    <source>
        <dbReference type="HAMAP-Rule" id="MF_00151"/>
    </source>
</evidence>
<evidence type="ECO:0000256" key="1">
    <source>
        <dbReference type="ARBA" id="ARBA00022490"/>
    </source>
</evidence>
<keyword evidence="1 9" id="KW-0963">Cytoplasm</keyword>
<dbReference type="InterPro" id="IPR004821">
    <property type="entry name" value="Cyt_trans-like"/>
</dbReference>
<reference evidence="11 12" key="1">
    <citation type="submission" date="2020-02" db="EMBL/GenBank/DDBJ databases">
        <title>Comparative genomics of sulfur disproportionating microorganisms.</title>
        <authorList>
            <person name="Ward L.M."/>
            <person name="Bertran E."/>
            <person name="Johnston D.T."/>
        </authorList>
    </citation>
    <scope>NUCLEOTIDE SEQUENCE [LARGE SCALE GENOMIC DNA]</scope>
    <source>
        <strain evidence="11 12">DSM 3696</strain>
    </source>
</reference>
<gene>
    <name evidence="9 11" type="primary">coaD</name>
    <name evidence="11" type="ORF">G3N56_03970</name>
</gene>
<evidence type="ECO:0000256" key="5">
    <source>
        <dbReference type="ARBA" id="ARBA00022840"/>
    </source>
</evidence>
<dbReference type="Gene3D" id="3.40.50.620">
    <property type="entry name" value="HUPs"/>
    <property type="match status" value="1"/>
</dbReference>
<keyword evidence="5 9" id="KW-0067">ATP-binding</keyword>
<dbReference type="RefSeq" id="WP_163300953.1">
    <property type="nucleotide sequence ID" value="NZ_JAAGRQ010000011.1"/>
</dbReference>
<dbReference type="EC" id="2.7.7.3" evidence="9"/>
<dbReference type="SUPFAM" id="SSF52374">
    <property type="entry name" value="Nucleotidylyl transferase"/>
    <property type="match status" value="1"/>
</dbReference>
<evidence type="ECO:0000256" key="4">
    <source>
        <dbReference type="ARBA" id="ARBA00022741"/>
    </source>
</evidence>
<dbReference type="Proteomes" id="UP000469724">
    <property type="component" value="Unassembled WGS sequence"/>
</dbReference>
<feature type="binding site" evidence="9">
    <location>
        <position position="14"/>
    </location>
    <ligand>
        <name>substrate</name>
    </ligand>
</feature>
<dbReference type="Pfam" id="PF01467">
    <property type="entry name" value="CTP_transf_like"/>
    <property type="match status" value="1"/>
</dbReference>
<organism evidence="11 12">
    <name type="scientific">Desulfolutivibrio sulfodismutans</name>
    <dbReference type="NCBI Taxonomy" id="63561"/>
    <lineage>
        <taxon>Bacteria</taxon>
        <taxon>Pseudomonadati</taxon>
        <taxon>Thermodesulfobacteriota</taxon>
        <taxon>Desulfovibrionia</taxon>
        <taxon>Desulfovibrionales</taxon>
        <taxon>Desulfovibrionaceae</taxon>
        <taxon>Desulfolutivibrio</taxon>
    </lineage>
</organism>
<comment type="caution">
    <text evidence="11">The sequence shown here is derived from an EMBL/GenBank/DDBJ whole genome shotgun (WGS) entry which is preliminary data.</text>
</comment>
<feature type="binding site" evidence="9">
    <location>
        <begin position="128"/>
        <end position="134"/>
    </location>
    <ligand>
        <name>ATP</name>
        <dbReference type="ChEBI" id="CHEBI:30616"/>
    </ligand>
</feature>
<feature type="binding site" evidence="9">
    <location>
        <position position="22"/>
    </location>
    <ligand>
        <name>ATP</name>
        <dbReference type="ChEBI" id="CHEBI:30616"/>
    </ligand>
</feature>
<dbReference type="AlphaFoldDB" id="A0A7K3NL23"/>
<dbReference type="GO" id="GO:0005524">
    <property type="term" value="F:ATP binding"/>
    <property type="evidence" value="ECO:0007669"/>
    <property type="project" value="UniProtKB-KW"/>
</dbReference>
<comment type="cofactor">
    <cofactor evidence="9">
        <name>Mg(2+)</name>
        <dbReference type="ChEBI" id="CHEBI:18420"/>
    </cofactor>
</comment>
<dbReference type="InterPro" id="IPR001980">
    <property type="entry name" value="PPAT"/>
</dbReference>
<dbReference type="NCBIfam" id="TIGR00125">
    <property type="entry name" value="cyt_tran_rel"/>
    <property type="match status" value="1"/>
</dbReference>
<feature type="binding site" evidence="9">
    <location>
        <position position="78"/>
    </location>
    <ligand>
        <name>substrate</name>
    </ligand>
</feature>
<dbReference type="InterPro" id="IPR014729">
    <property type="entry name" value="Rossmann-like_a/b/a_fold"/>
</dbReference>
<comment type="subunit">
    <text evidence="9">Homohexamer.</text>
</comment>
<dbReference type="CDD" id="cd02163">
    <property type="entry name" value="PPAT"/>
    <property type="match status" value="1"/>
</dbReference>
<dbReference type="PANTHER" id="PTHR21342">
    <property type="entry name" value="PHOSPHOPANTETHEINE ADENYLYLTRANSFERASE"/>
    <property type="match status" value="1"/>
</dbReference>
<dbReference type="GO" id="GO:0005737">
    <property type="term" value="C:cytoplasm"/>
    <property type="evidence" value="ECO:0007669"/>
    <property type="project" value="UniProtKB-SubCell"/>
</dbReference>
<comment type="catalytic activity">
    <reaction evidence="8 9">
        <text>(R)-4'-phosphopantetheine + ATP + H(+) = 3'-dephospho-CoA + diphosphate</text>
        <dbReference type="Rhea" id="RHEA:19801"/>
        <dbReference type="ChEBI" id="CHEBI:15378"/>
        <dbReference type="ChEBI" id="CHEBI:30616"/>
        <dbReference type="ChEBI" id="CHEBI:33019"/>
        <dbReference type="ChEBI" id="CHEBI:57328"/>
        <dbReference type="ChEBI" id="CHEBI:61723"/>
        <dbReference type="EC" id="2.7.7.3"/>
    </reaction>
</comment>
<evidence type="ECO:0000313" key="11">
    <source>
        <dbReference type="EMBL" id="NDY55899.1"/>
    </source>
</evidence>
<comment type="function">
    <text evidence="9">Reversibly transfers an adenylyl group from ATP to 4'-phosphopantetheine, yielding dephospho-CoA (dPCoA) and pyrophosphate.</text>
</comment>
<dbReference type="PRINTS" id="PR01020">
    <property type="entry name" value="LPSBIOSNTHSS"/>
</dbReference>
<feature type="site" description="Transition state stabilizer" evidence="9">
    <location>
        <position position="22"/>
    </location>
</feature>
<keyword evidence="7 9" id="KW-0173">Coenzyme A biosynthesis</keyword>
<feature type="binding site" evidence="9">
    <location>
        <begin position="14"/>
        <end position="15"/>
    </location>
    <ligand>
        <name>ATP</name>
        <dbReference type="ChEBI" id="CHEBI:30616"/>
    </ligand>
</feature>
<keyword evidence="12" id="KW-1185">Reference proteome</keyword>
<dbReference type="HAMAP" id="MF_00151">
    <property type="entry name" value="PPAT_bact"/>
    <property type="match status" value="1"/>
</dbReference>
<evidence type="ECO:0000256" key="3">
    <source>
        <dbReference type="ARBA" id="ARBA00022695"/>
    </source>
</evidence>
<feature type="binding site" evidence="9">
    <location>
        <position position="92"/>
    </location>
    <ligand>
        <name>substrate</name>
    </ligand>
</feature>
<sequence>MANPNGCVAIYPGTFDPLTNGHVSLVRRALKIFGTIIVAVAADSGKTPLFNRDERVAIAEEVFSDEPQVMVEGFDGLLVDYVERRRADVIVRGLRAVSDFEYEFQLALMNRRLKRHIETVFIMTDYRWLYISSTIIKEASRLGGDIRGLVPPLVLARLCERYGVPMPHGPLDSGQEA</sequence>
<feature type="domain" description="Cytidyltransferase-like" evidence="10">
    <location>
        <begin position="10"/>
        <end position="138"/>
    </location>
</feature>
<dbReference type="GO" id="GO:0004595">
    <property type="term" value="F:pantetheine-phosphate adenylyltransferase activity"/>
    <property type="evidence" value="ECO:0007669"/>
    <property type="project" value="UniProtKB-UniRule"/>
</dbReference>
<dbReference type="NCBIfam" id="TIGR01510">
    <property type="entry name" value="coaD_prev_kdtB"/>
    <property type="match status" value="1"/>
</dbReference>
<keyword evidence="6 9" id="KW-0460">Magnesium</keyword>
<dbReference type="PANTHER" id="PTHR21342:SF1">
    <property type="entry name" value="PHOSPHOPANTETHEINE ADENYLYLTRANSFERASE"/>
    <property type="match status" value="1"/>
</dbReference>
<keyword evidence="4 9" id="KW-0547">Nucleotide-binding</keyword>